<organism evidence="3 4">
    <name type="scientific">Bradyrhizobium algeriense</name>
    <dbReference type="NCBI Taxonomy" id="634784"/>
    <lineage>
        <taxon>Bacteria</taxon>
        <taxon>Pseudomonadati</taxon>
        <taxon>Pseudomonadota</taxon>
        <taxon>Alphaproteobacteria</taxon>
        <taxon>Hyphomicrobiales</taxon>
        <taxon>Nitrobacteraceae</taxon>
        <taxon>Bradyrhizobium</taxon>
    </lineage>
</organism>
<dbReference type="EMBL" id="JAZHRV010000001">
    <property type="protein sequence ID" value="MEH2552615.1"/>
    <property type="molecule type" value="Genomic_DNA"/>
</dbReference>
<dbReference type="Pfam" id="PF01323">
    <property type="entry name" value="DSBA"/>
    <property type="match status" value="1"/>
</dbReference>
<dbReference type="InterPro" id="IPR001853">
    <property type="entry name" value="DSBA-like_thioredoxin_dom"/>
</dbReference>
<dbReference type="InterPro" id="IPR051924">
    <property type="entry name" value="GST_Kappa/NadH"/>
</dbReference>
<name>A0ABU8B254_9BRAD</name>
<dbReference type="Proteomes" id="UP001364224">
    <property type="component" value="Unassembled WGS sequence"/>
</dbReference>
<dbReference type="EC" id="5.99.1.4" evidence="1"/>
<dbReference type="PANTHER" id="PTHR42943:SF13">
    <property type="entry name" value="GLUTATHIONE S-TRANSFERASE KAPPA-RELATED"/>
    <property type="match status" value="1"/>
</dbReference>
<dbReference type="PIRSF" id="PIRSF006386">
    <property type="entry name" value="HCCAis_GSTk"/>
    <property type="match status" value="1"/>
</dbReference>
<feature type="domain" description="DSBA-like thioredoxin" evidence="2">
    <location>
        <begin position="15"/>
        <end position="210"/>
    </location>
</feature>
<comment type="caution">
    <text evidence="3">The sequence shown here is derived from an EMBL/GenBank/DDBJ whole genome shotgun (WGS) entry which is preliminary data.</text>
</comment>
<protein>
    <recommendedName>
        <fullName evidence="1">2-hydroxychromene-2-carboxylate isomerase</fullName>
        <ecNumber evidence="1">5.99.1.4</ecNumber>
    </recommendedName>
</protein>
<evidence type="ECO:0000313" key="3">
    <source>
        <dbReference type="EMBL" id="MEH2552615.1"/>
    </source>
</evidence>
<evidence type="ECO:0000256" key="1">
    <source>
        <dbReference type="PIRNR" id="PIRNR006386"/>
    </source>
</evidence>
<dbReference type="InterPro" id="IPR014440">
    <property type="entry name" value="HCCAis_GSTk"/>
</dbReference>
<comment type="similarity">
    <text evidence="1">Belongs to the GST superfamily. NadH family.</text>
</comment>
<dbReference type="CDD" id="cd03022">
    <property type="entry name" value="DsbA_HCCA_Iso"/>
    <property type="match status" value="1"/>
</dbReference>
<keyword evidence="4" id="KW-1185">Reference proteome</keyword>
<evidence type="ECO:0000259" key="2">
    <source>
        <dbReference type="Pfam" id="PF01323"/>
    </source>
</evidence>
<dbReference type="PANTHER" id="PTHR42943">
    <property type="entry name" value="GLUTATHIONE S-TRANSFERASE KAPPA"/>
    <property type="match status" value="1"/>
</dbReference>
<proteinExistence type="inferred from homology"/>
<accession>A0ABU8B254</accession>
<reference evidence="3 4" key="1">
    <citation type="submission" date="2024-02" db="EMBL/GenBank/DDBJ databases">
        <title>Adaptive strategies in a cosmopolitan and abundant soil bacterium.</title>
        <authorList>
            <person name="Carini P."/>
        </authorList>
    </citation>
    <scope>NUCLEOTIDE SEQUENCE [LARGE SCALE GENOMIC DNA]</scope>
    <source>
        <strain evidence="3 4">AZCC 1608</strain>
    </source>
</reference>
<dbReference type="InterPro" id="IPR044087">
    <property type="entry name" value="NahD-like"/>
</dbReference>
<evidence type="ECO:0000313" key="4">
    <source>
        <dbReference type="Proteomes" id="UP001364224"/>
    </source>
</evidence>
<dbReference type="Gene3D" id="3.40.30.10">
    <property type="entry name" value="Glutaredoxin"/>
    <property type="match status" value="1"/>
</dbReference>
<keyword evidence="1 3" id="KW-0413">Isomerase</keyword>
<dbReference type="SUPFAM" id="SSF52833">
    <property type="entry name" value="Thioredoxin-like"/>
    <property type="match status" value="1"/>
</dbReference>
<comment type="catalytic activity">
    <reaction evidence="1">
        <text>2-hydroxychromene-2-carboxylate = (3E)-4-(2-hydroxyphenyl)-2-oxobut-3-enoate</text>
        <dbReference type="Rhea" id="RHEA:27401"/>
        <dbReference type="ChEBI" id="CHEBI:59350"/>
        <dbReference type="ChEBI" id="CHEBI:59353"/>
        <dbReference type="EC" id="5.99.1.4"/>
    </reaction>
</comment>
<sequence>MTSACMENSRIMPVTIDYYLSLNSPWTYLGSAPFAEITERNGAIVNIKPCKFGPIFEQTGGLPLPKRSPQRRAYRMMELKRWREVRSAPINLEPKHFPCDDAAAVRLVIAAKLQGKNAHRLSLELGRALWEREETLADATTIALAAERAGLDAAELRAGGPSDAELDALYEKFTQEALSVGVFGAPSYVLPSGEIFWGQDRLDQLEHALKKLAP</sequence>
<dbReference type="InterPro" id="IPR036249">
    <property type="entry name" value="Thioredoxin-like_sf"/>
</dbReference>
<gene>
    <name evidence="3" type="ORF">V1286_000144</name>
</gene>
<dbReference type="RefSeq" id="WP_334476942.1">
    <property type="nucleotide sequence ID" value="NZ_JAZHRV010000001.1"/>
</dbReference>
<dbReference type="GO" id="GO:0016853">
    <property type="term" value="F:isomerase activity"/>
    <property type="evidence" value="ECO:0007669"/>
    <property type="project" value="UniProtKB-KW"/>
</dbReference>